<sequence length="218" mass="24601">MASPLQDQGLFMTSTPLGVILHWPDTDVTSPLEDPLSTHGFGDHEELTFPDGKELTPDGTFTELVTNESSKSHDPAQQVFSTRWTFYPPSLFKKAHDDLHHHCVVAKIASTTAPMRDITAMEDPWPVLTSEHINSIYGVQEQAMEDIDDTCPAFNPVSEDDYTKMLYFAVVMDTKYKLAYCKQMPDESQPDYNTDYGKRRLPTARLWHGLTFGQPDDG</sequence>
<evidence type="ECO:0000313" key="2">
    <source>
        <dbReference type="Proteomes" id="UP000636709"/>
    </source>
</evidence>
<dbReference type="AlphaFoldDB" id="A0A835EU77"/>
<gene>
    <name evidence="1" type="ORF">HU200_023570</name>
</gene>
<evidence type="ECO:0000313" key="1">
    <source>
        <dbReference type="EMBL" id="KAF8720669.1"/>
    </source>
</evidence>
<organism evidence="1 2">
    <name type="scientific">Digitaria exilis</name>
    <dbReference type="NCBI Taxonomy" id="1010633"/>
    <lineage>
        <taxon>Eukaryota</taxon>
        <taxon>Viridiplantae</taxon>
        <taxon>Streptophyta</taxon>
        <taxon>Embryophyta</taxon>
        <taxon>Tracheophyta</taxon>
        <taxon>Spermatophyta</taxon>
        <taxon>Magnoliopsida</taxon>
        <taxon>Liliopsida</taxon>
        <taxon>Poales</taxon>
        <taxon>Poaceae</taxon>
        <taxon>PACMAD clade</taxon>
        <taxon>Panicoideae</taxon>
        <taxon>Panicodae</taxon>
        <taxon>Paniceae</taxon>
        <taxon>Anthephorinae</taxon>
        <taxon>Digitaria</taxon>
    </lineage>
</organism>
<accession>A0A835EU77</accession>
<dbReference type="Proteomes" id="UP000636709">
    <property type="component" value="Unassembled WGS sequence"/>
</dbReference>
<reference evidence="1" key="1">
    <citation type="submission" date="2020-07" db="EMBL/GenBank/DDBJ databases">
        <title>Genome sequence and genetic diversity analysis of an under-domesticated orphan crop, white fonio (Digitaria exilis).</title>
        <authorList>
            <person name="Bennetzen J.L."/>
            <person name="Chen S."/>
            <person name="Ma X."/>
            <person name="Wang X."/>
            <person name="Yssel A.E.J."/>
            <person name="Chaluvadi S.R."/>
            <person name="Johnson M."/>
            <person name="Gangashetty P."/>
            <person name="Hamidou F."/>
            <person name="Sanogo M.D."/>
            <person name="Zwaenepoel A."/>
            <person name="Wallace J."/>
            <person name="Van De Peer Y."/>
            <person name="Van Deynze A."/>
        </authorList>
    </citation>
    <scope>NUCLEOTIDE SEQUENCE</scope>
    <source>
        <tissue evidence="1">Leaves</tissue>
    </source>
</reference>
<name>A0A835EU77_9POAL</name>
<comment type="caution">
    <text evidence="1">The sequence shown here is derived from an EMBL/GenBank/DDBJ whole genome shotgun (WGS) entry which is preliminary data.</text>
</comment>
<dbReference type="EMBL" id="JACEFO010001691">
    <property type="protein sequence ID" value="KAF8720669.1"/>
    <property type="molecule type" value="Genomic_DNA"/>
</dbReference>
<proteinExistence type="predicted"/>
<keyword evidence="2" id="KW-1185">Reference proteome</keyword>
<protein>
    <submittedName>
        <fullName evidence="1">Uncharacterized protein</fullName>
    </submittedName>
</protein>